<keyword evidence="2" id="KW-0479">Metal-binding</keyword>
<dbReference type="GO" id="GO:0015074">
    <property type="term" value="P:DNA integration"/>
    <property type="evidence" value="ECO:0007669"/>
    <property type="project" value="InterPro"/>
</dbReference>
<protein>
    <submittedName>
        <fullName evidence="8">Putative ribonuclease H-like domain-containing protein</fullName>
    </submittedName>
</protein>
<dbReference type="InterPro" id="IPR057670">
    <property type="entry name" value="SH3_retrovirus"/>
</dbReference>
<dbReference type="Pfam" id="PF14223">
    <property type="entry name" value="Retrotran_gag_2"/>
    <property type="match status" value="1"/>
</dbReference>
<dbReference type="InterPro" id="IPR025724">
    <property type="entry name" value="GAG-pre-integrase_dom"/>
</dbReference>
<evidence type="ECO:0000256" key="1">
    <source>
        <dbReference type="ARBA" id="ARBA00022670"/>
    </source>
</evidence>
<feature type="compositionally biased region" description="Low complexity" evidence="5">
    <location>
        <begin position="749"/>
        <end position="759"/>
    </location>
</feature>
<dbReference type="PROSITE" id="PS50158">
    <property type="entry name" value="ZF_CCHC"/>
    <property type="match status" value="1"/>
</dbReference>
<evidence type="ECO:0000256" key="2">
    <source>
        <dbReference type="ARBA" id="ARBA00022723"/>
    </source>
</evidence>
<feature type="region of interest" description="Disordered" evidence="5">
    <location>
        <begin position="738"/>
        <end position="759"/>
    </location>
</feature>
<feature type="region of interest" description="Disordered" evidence="5">
    <location>
        <begin position="1225"/>
        <end position="1252"/>
    </location>
</feature>
<dbReference type="GO" id="GO:0008270">
    <property type="term" value="F:zinc ion binding"/>
    <property type="evidence" value="ECO:0007669"/>
    <property type="project" value="UniProtKB-KW"/>
</dbReference>
<feature type="compositionally biased region" description="Polar residues" evidence="5">
    <location>
        <begin position="1776"/>
        <end position="1785"/>
    </location>
</feature>
<dbReference type="SUPFAM" id="SSF57756">
    <property type="entry name" value="Retrovirus zinc finger-like domains"/>
    <property type="match status" value="1"/>
</dbReference>
<feature type="region of interest" description="Disordered" evidence="5">
    <location>
        <begin position="244"/>
        <end position="272"/>
    </location>
</feature>
<evidence type="ECO:0000259" key="6">
    <source>
        <dbReference type="PROSITE" id="PS50158"/>
    </source>
</evidence>
<dbReference type="InterPro" id="IPR036397">
    <property type="entry name" value="RNaseH_sf"/>
</dbReference>
<reference evidence="8" key="1">
    <citation type="journal article" date="2019" name="Sci. Rep.">
        <title>Draft genome of Tanacetum cinerariifolium, the natural source of mosquito coil.</title>
        <authorList>
            <person name="Yamashiro T."/>
            <person name="Shiraishi A."/>
            <person name="Satake H."/>
            <person name="Nakayama K."/>
        </authorList>
    </citation>
    <scope>NUCLEOTIDE SEQUENCE</scope>
</reference>
<dbReference type="EMBL" id="BKCJ010007193">
    <property type="protein sequence ID" value="GEU76005.1"/>
    <property type="molecule type" value="Genomic_DNA"/>
</dbReference>
<dbReference type="PANTHER" id="PTHR42648:SF32">
    <property type="entry name" value="RIBONUCLEASE H-LIKE DOMAIN, GAG-PRE-INTEGRASE DOMAIN PROTEIN-RELATED"/>
    <property type="match status" value="1"/>
</dbReference>
<dbReference type="InterPro" id="IPR013103">
    <property type="entry name" value="RVT_2"/>
</dbReference>
<feature type="region of interest" description="Disordered" evidence="5">
    <location>
        <begin position="1753"/>
        <end position="1806"/>
    </location>
</feature>
<dbReference type="GO" id="GO:0006508">
    <property type="term" value="P:proteolysis"/>
    <property type="evidence" value="ECO:0007669"/>
    <property type="project" value="UniProtKB-KW"/>
</dbReference>
<dbReference type="PANTHER" id="PTHR42648">
    <property type="entry name" value="TRANSPOSASE, PUTATIVE-RELATED"/>
    <property type="match status" value="1"/>
</dbReference>
<evidence type="ECO:0000313" key="8">
    <source>
        <dbReference type="EMBL" id="GEU76005.1"/>
    </source>
</evidence>
<dbReference type="InterPro" id="IPR054722">
    <property type="entry name" value="PolX-like_BBD"/>
</dbReference>
<sequence length="2048" mass="231717">MPYELIKGRKPNVQYFYVFGSLYYSTNDCDNLGKMKPKADIGIFAGYSESSRGFNIYNRRTRKIMETIHVKFDELTAMASKCNQDLAQQDGIDFEESFASVARLEAVRMFVAYAAYENFTIYHIDVKTAFLNGPLKEFFLIDFASWQQRIRWETLVKGDEGALHLGPERPRVSSDLSLKEKERYDANIQAKNILLQGLPKDIYTLINHYTDAKDIWVNVKMLLEGFKLTKEDRESQLVVVQNVHGRPNRGKGNNARGTGAAGYGGAQNRIRNANPGQARQTKYYNYNGGQDNVDDDVDQQPVQDLSLNVDHVFQADDCDVFDSHVDEAPTGQAMFMANLSSADPVYDETDLSYDSNILSEVHDHDNYHDVVCELHEVHEMHDHVQPNCVVNSDDEYTSHSKMIPYDQNNKEVHLDYLKHLKISVATLREIVKEARPVVQIILWYLDLGYSKHMTGDRSRLKNFMKKYIETVRFKNDHFGTIMGYRDYVIGDSMISKVYYVEGLGHNLFSVGQFCDFDLEVAFKKHSCYVHNTDGVELIKGSRGSNLYPISVEDMLKSSPICLLSKASKNKPWLWHRRLNHVNFGTINDLARKDLVRGLPRLNVEKDHHCSAEDLGKLQLTTDIGIFVGYAPSRKGYRIYNKRTQRIMETIHIQFNELSKPMALVQLGTGPVPLFLMPRQSSSWLIPNSVPVVSYIPLTNKGQEILFQPMFDKYLEPPHVERLVSPATIVPILIDSASTPSSTTIDQDTPSLSHLPSSSTLQSPCSNHGVAAGSTIVEDNPFALVDNDPFVNIPQVDSAAKLPILNPNEFDLWKKRIEQYFLMTDYSLWEVILNGDSPAPTRVVDGLKFNTHKDVKTLMEAIEKRFGGNTETKKVHKTLLKQQYESFTCSNSESLDQIHDRLQKLTSQLEILEVSLSQEDINLKLLRSLPSEWRTHTLIWRNKTYLKERSLDDLFNLSVAASVSAVSAKIPVSFLPNIYADDLEEMDLKWQMAMLIVRARQFLQRTGRNLGANGPTSMGFDMSKVECYNCHRKGHFARKCRSSKDTKRNGAAEPQWRNVLVENTPSNALVSQCDGVGSYDWRFQAEEEPTNYALIAFSSSSYSSDNEYQSGNGYHTVSSPYTGTFMPPKPDLVFNNAPNNVKTDHPAFNVKLSPTKPDQDLSYTHRSSAPIIEDWVSDSEDESETKTPQNIPTVVPKSKHVPINAGRQITAVVPKIKVARPRQDKPIVTKPNLPTRRHINRSPSPKANNSPPRVTAVKASMVNAAKVVQGKWEWKPKCPILDHVSRNTSASMTLKSFDYNDALGRSKSSSMVDMLPLVETQGVLRFLEKMCDKKNNVLFTDTKCLILSPEFKLPDENQVLLRVPRENNMYNVNLKDIVPSRDLICLFAKATLDESNLWHRRLGHINLKTMNKLVKGNLVRGLPSKVFKNDNTCVACKKGKQHRASCKTKHVSSVNQPLYRLYTDLITPTFVKSLNKKSYCLVVTYDYSRFTWVFFLATKDETSPILKTFITSLENQLSLKGIKMEFRIPRTPQQNGIAKRKNMTLIEAARTMLTDSLLPIPFWAEAVNTACYVQNRVLVTKPYNKTLYELLHGRTPSIGFMRPFGCPKPESEVNGSPNSSAQSKKHDDNTKRQAKGKNPVQSFTGYRNLSAEFGDFSNNSINEDDAAGTLVLAVGVLVTKPYNKTLYELLHGRTPSIGFMRPFGCPVTILNTLDSLENFDRKVDEEFLVGYSVSSKAFRVFNSRTRIVQETLHNTDGDAAFNEKEPEFDEKKPESEVNGSPNSSAQSKKHDDNTKRQAKGKNPVQSFTGYRNLSAEFGDFSNNNINEDDAAGYRNLSAEFGDFSNNNINEDDAADTSQLPNDPNMLELEDITYFEDEYDVGTEANFNNLETSITVSPIPTTRVHKDHPMKQIIGDLSSATQTRSMIRVAKDQGGLSQINNEDFHTYLCKAFEKLMKDKFQMSSMGELTFFLGLKVKKKKDRIFISQDKYVAEILRTFGLTDGKSASTPIDTEKPLLKDPDDSDYPGARLDMKSTTGGCQFLRCKLISWK</sequence>
<dbReference type="Gene3D" id="4.10.60.10">
    <property type="entry name" value="Zinc finger, CCHC-type"/>
    <property type="match status" value="1"/>
</dbReference>
<keyword evidence="3" id="KW-0378">Hydrolase</keyword>
<keyword evidence="1" id="KW-0645">Protease</keyword>
<dbReference type="InterPro" id="IPR036875">
    <property type="entry name" value="Znf_CCHC_sf"/>
</dbReference>
<feature type="compositionally biased region" description="Polar residues" evidence="5">
    <location>
        <begin position="1612"/>
        <end position="1621"/>
    </location>
</feature>
<dbReference type="SUPFAM" id="SSF53098">
    <property type="entry name" value="Ribonuclease H-like"/>
    <property type="match status" value="1"/>
</dbReference>
<gene>
    <name evidence="8" type="ORF">Tci_047983</name>
</gene>
<dbReference type="InterPro" id="IPR039537">
    <property type="entry name" value="Retrotran_Ty1/copia-like"/>
</dbReference>
<evidence type="ECO:0000259" key="7">
    <source>
        <dbReference type="PROSITE" id="PS50994"/>
    </source>
</evidence>
<feature type="compositionally biased region" description="Polar residues" evidence="5">
    <location>
        <begin position="738"/>
        <end position="748"/>
    </location>
</feature>
<feature type="compositionally biased region" description="Basic and acidic residues" evidence="5">
    <location>
        <begin position="1753"/>
        <end position="1774"/>
    </location>
</feature>
<dbReference type="Pfam" id="PF22936">
    <property type="entry name" value="Pol_BBD"/>
    <property type="match status" value="1"/>
</dbReference>
<dbReference type="InterPro" id="IPR012337">
    <property type="entry name" value="RNaseH-like_sf"/>
</dbReference>
<evidence type="ECO:0000256" key="3">
    <source>
        <dbReference type="ARBA" id="ARBA00022801"/>
    </source>
</evidence>
<dbReference type="GO" id="GO:0008233">
    <property type="term" value="F:peptidase activity"/>
    <property type="evidence" value="ECO:0007669"/>
    <property type="project" value="UniProtKB-KW"/>
</dbReference>
<feature type="compositionally biased region" description="Polar residues" evidence="5">
    <location>
        <begin position="1240"/>
        <end position="1251"/>
    </location>
</feature>
<feature type="domain" description="CCHC-type" evidence="6">
    <location>
        <begin position="1026"/>
        <end position="1041"/>
    </location>
</feature>
<comment type="caution">
    <text evidence="8">The sequence shown here is derived from an EMBL/GenBank/DDBJ whole genome shotgun (WGS) entry which is preliminary data.</text>
</comment>
<dbReference type="Pfam" id="PF13976">
    <property type="entry name" value="gag_pre-integrs"/>
    <property type="match status" value="2"/>
</dbReference>
<dbReference type="GO" id="GO:0003676">
    <property type="term" value="F:nucleic acid binding"/>
    <property type="evidence" value="ECO:0007669"/>
    <property type="project" value="InterPro"/>
</dbReference>
<feature type="domain" description="Integrase catalytic" evidence="7">
    <location>
        <begin position="1418"/>
        <end position="1603"/>
    </location>
</feature>
<dbReference type="SMART" id="SM00343">
    <property type="entry name" value="ZnF_C2HC"/>
    <property type="match status" value="1"/>
</dbReference>
<accession>A0A6L2MUF1</accession>
<evidence type="ECO:0000256" key="5">
    <source>
        <dbReference type="SAM" id="MobiDB-lite"/>
    </source>
</evidence>
<dbReference type="InterPro" id="IPR001584">
    <property type="entry name" value="Integrase_cat-core"/>
</dbReference>
<organism evidence="8">
    <name type="scientific">Tanacetum cinerariifolium</name>
    <name type="common">Dalmatian daisy</name>
    <name type="synonym">Chrysanthemum cinerariifolium</name>
    <dbReference type="NCBI Taxonomy" id="118510"/>
    <lineage>
        <taxon>Eukaryota</taxon>
        <taxon>Viridiplantae</taxon>
        <taxon>Streptophyta</taxon>
        <taxon>Embryophyta</taxon>
        <taxon>Tracheophyta</taxon>
        <taxon>Spermatophyta</taxon>
        <taxon>Magnoliopsida</taxon>
        <taxon>eudicotyledons</taxon>
        <taxon>Gunneridae</taxon>
        <taxon>Pentapetalae</taxon>
        <taxon>asterids</taxon>
        <taxon>campanulids</taxon>
        <taxon>Asterales</taxon>
        <taxon>Asteraceae</taxon>
        <taxon>Asteroideae</taxon>
        <taxon>Anthemideae</taxon>
        <taxon>Anthemidinae</taxon>
        <taxon>Tanacetum</taxon>
    </lineage>
</organism>
<name>A0A6L2MUF1_TANCI</name>
<keyword evidence="4" id="KW-0863">Zinc-finger</keyword>
<proteinExistence type="predicted"/>
<dbReference type="InterPro" id="IPR001878">
    <property type="entry name" value="Znf_CCHC"/>
</dbReference>
<dbReference type="Pfam" id="PF25597">
    <property type="entry name" value="SH3_retrovirus"/>
    <property type="match status" value="1"/>
</dbReference>
<evidence type="ECO:0000256" key="4">
    <source>
        <dbReference type="PROSITE-ProRule" id="PRU00047"/>
    </source>
</evidence>
<dbReference type="PROSITE" id="PS50994">
    <property type="entry name" value="INTEGRASE"/>
    <property type="match status" value="1"/>
</dbReference>
<keyword evidence="4" id="KW-0862">Zinc</keyword>
<feature type="region of interest" description="Disordered" evidence="5">
    <location>
        <begin position="1602"/>
        <end position="1641"/>
    </location>
</feature>
<dbReference type="Pfam" id="PF07727">
    <property type="entry name" value="RVT_2"/>
    <property type="match status" value="2"/>
</dbReference>
<dbReference type="Gene3D" id="3.30.420.10">
    <property type="entry name" value="Ribonuclease H-like superfamily/Ribonuclease H"/>
    <property type="match status" value="1"/>
</dbReference>